<name>A0A086ZU35_9BIFI</name>
<dbReference type="AlphaFoldDB" id="A0A086ZU35"/>
<accession>A0A086ZU35</accession>
<proteinExistence type="predicted"/>
<dbReference type="EMBL" id="JGYN01000018">
    <property type="protein sequence ID" value="KFI50035.1"/>
    <property type="molecule type" value="Genomic_DNA"/>
</dbReference>
<dbReference type="RefSeq" id="WP_033496298.1">
    <property type="nucleotide sequence ID" value="NZ_JDUU01000037.1"/>
</dbReference>
<dbReference type="Proteomes" id="UP000029108">
    <property type="component" value="Unassembled WGS sequence"/>
</dbReference>
<gene>
    <name evidence="2" type="ORF">BBIA_2168</name>
</gene>
<dbReference type="STRING" id="1437608.GCA_000771645_01910"/>
<evidence type="ECO:0000313" key="2">
    <source>
        <dbReference type="EMBL" id="KFI50035.1"/>
    </source>
</evidence>
<comment type="caution">
    <text evidence="2">The sequence shown here is derived from an EMBL/GenBank/DDBJ whole genome shotgun (WGS) entry which is preliminary data.</text>
</comment>
<organism evidence="2 3">
    <name type="scientific">Bifidobacterium biavatii DSM 23969</name>
    <dbReference type="NCBI Taxonomy" id="1437608"/>
    <lineage>
        <taxon>Bacteria</taxon>
        <taxon>Bacillati</taxon>
        <taxon>Actinomycetota</taxon>
        <taxon>Actinomycetes</taxon>
        <taxon>Bifidobacteriales</taxon>
        <taxon>Bifidobacteriaceae</taxon>
        <taxon>Bifidobacterium</taxon>
    </lineage>
</organism>
<evidence type="ECO:0000313" key="3">
    <source>
        <dbReference type="Proteomes" id="UP000029108"/>
    </source>
</evidence>
<evidence type="ECO:0000256" key="1">
    <source>
        <dbReference type="SAM" id="MobiDB-lite"/>
    </source>
</evidence>
<feature type="compositionally biased region" description="Basic and acidic residues" evidence="1">
    <location>
        <begin position="90"/>
        <end position="108"/>
    </location>
</feature>
<feature type="region of interest" description="Disordered" evidence="1">
    <location>
        <begin position="89"/>
        <end position="108"/>
    </location>
</feature>
<sequence length="108" mass="12846">MKIPRVHYDPDPICSIHGADLNLIDLGDKYGEGLYCFECMYWWPQANYYPNIDEIHTREGEQGKRIPWEIMRDILMSYLTDDQADSYYEGYKDAQEGKPNRYEKPNNE</sequence>
<protein>
    <submittedName>
        <fullName evidence="2">Uncharacterized protein</fullName>
    </submittedName>
</protein>
<keyword evidence="3" id="KW-1185">Reference proteome</keyword>
<reference evidence="2 3" key="1">
    <citation type="submission" date="2014-03" db="EMBL/GenBank/DDBJ databases">
        <title>Genomics of Bifidobacteria.</title>
        <authorList>
            <person name="Ventura M."/>
            <person name="Milani C."/>
            <person name="Lugli G.A."/>
        </authorList>
    </citation>
    <scope>NUCLEOTIDE SEQUENCE [LARGE SCALE GENOMIC DNA]</scope>
    <source>
        <strain evidence="2 3">DSM 23969</strain>
    </source>
</reference>